<gene>
    <name evidence="2" type="ordered locus">Bcep18194_A6424</name>
</gene>
<sequence>MHRHRPPPASNAARAAMVAHASPSLFALRHAMPPAGVASDAGLAVPLMLIRVQAHSDTMHPFTSALAKSRPQFDSRPQACAHPSVLPPPVAPPLVGAAPPPPAARAG</sequence>
<dbReference type="EMBL" id="CP000151">
    <property type="protein sequence ID" value="ABB10018.1"/>
    <property type="molecule type" value="Genomic_DNA"/>
</dbReference>
<feature type="compositionally biased region" description="Pro residues" evidence="1">
    <location>
        <begin position="85"/>
        <end position="107"/>
    </location>
</feature>
<name>Q39BZ8_BURL3</name>
<organism evidence="2 3">
    <name type="scientific">Burkholderia lata (strain ATCC 17760 / DSM 23089 / LMG 22485 / NCIMB 9086 / R18194 / 383)</name>
    <dbReference type="NCBI Taxonomy" id="482957"/>
    <lineage>
        <taxon>Bacteria</taxon>
        <taxon>Pseudomonadati</taxon>
        <taxon>Pseudomonadota</taxon>
        <taxon>Betaproteobacteria</taxon>
        <taxon>Burkholderiales</taxon>
        <taxon>Burkholderiaceae</taxon>
        <taxon>Burkholderia</taxon>
        <taxon>Burkholderia cepacia complex</taxon>
    </lineage>
</organism>
<evidence type="ECO:0000256" key="1">
    <source>
        <dbReference type="SAM" id="MobiDB-lite"/>
    </source>
</evidence>
<proteinExistence type="predicted"/>
<dbReference type="HOGENOM" id="CLU_2205062_0_0_4"/>
<dbReference type="AlphaFoldDB" id="Q39BZ8"/>
<dbReference type="Proteomes" id="UP000002705">
    <property type="component" value="Chromosome 1"/>
</dbReference>
<reference evidence="2" key="1">
    <citation type="submission" date="2009-01" db="EMBL/GenBank/DDBJ databases">
        <title>Complete sequence of chromosome 1 of Burkholderia sp. 383.</title>
        <authorList>
            <consortium name="US DOE Joint Genome Institute"/>
            <person name="Copeland A."/>
            <person name="Lucas S."/>
            <person name="Lapidus A."/>
            <person name="Barry K."/>
            <person name="Detter J.C."/>
            <person name="Glavina T."/>
            <person name="Hammon N."/>
            <person name="Israni S."/>
            <person name="Pitluck S."/>
            <person name="Chain P."/>
            <person name="Malfatti S."/>
            <person name="Shin M."/>
            <person name="Vergez L."/>
            <person name="Schmutz J."/>
            <person name="Larimer F."/>
            <person name="Land M."/>
            <person name="Kyrpides N."/>
            <person name="Lykidis A."/>
            <person name="Richardson P."/>
        </authorList>
    </citation>
    <scope>NUCLEOTIDE SEQUENCE</scope>
    <source>
        <strain evidence="2">383</strain>
    </source>
</reference>
<dbReference type="KEGG" id="bur:Bcep18194_A6424"/>
<protein>
    <submittedName>
        <fullName evidence="2">Uncharacterized protein</fullName>
    </submittedName>
</protein>
<keyword evidence="3" id="KW-1185">Reference proteome</keyword>
<feature type="region of interest" description="Disordered" evidence="1">
    <location>
        <begin position="66"/>
        <end position="107"/>
    </location>
</feature>
<evidence type="ECO:0000313" key="3">
    <source>
        <dbReference type="Proteomes" id="UP000002705"/>
    </source>
</evidence>
<evidence type="ECO:0000313" key="2">
    <source>
        <dbReference type="EMBL" id="ABB10018.1"/>
    </source>
</evidence>
<accession>Q39BZ8</accession>